<gene>
    <name evidence="3" type="ORF">Dthio_PD0008</name>
</gene>
<proteinExistence type="predicted"/>
<comment type="caution">
    <text evidence="3">The sequence shown here is derived from an EMBL/GenBank/DDBJ whole genome shotgun (WGS) entry which is preliminary data.</text>
</comment>
<keyword evidence="1" id="KW-0175">Coiled coil</keyword>
<reference evidence="3" key="1">
    <citation type="submission" date="2010-05" db="EMBL/GenBank/DDBJ databases">
        <title>The draft genome of Desulfonatronospira thiodismutans ASO3-1.</title>
        <authorList>
            <consortium name="US DOE Joint Genome Institute (JGI-PGF)"/>
            <person name="Lucas S."/>
            <person name="Copeland A."/>
            <person name="Lapidus A."/>
            <person name="Cheng J.-F."/>
            <person name="Bruce D."/>
            <person name="Goodwin L."/>
            <person name="Pitluck S."/>
            <person name="Chertkov O."/>
            <person name="Brettin T."/>
            <person name="Detter J.C."/>
            <person name="Han C."/>
            <person name="Land M.L."/>
            <person name="Hauser L."/>
            <person name="Kyrpides N."/>
            <person name="Mikhailova N."/>
            <person name="Muyzer G."/>
            <person name="Woyke T."/>
        </authorList>
    </citation>
    <scope>NUCLEOTIDE SEQUENCE [LARGE SCALE GENOMIC DNA]</scope>
    <source>
        <strain evidence="3">ASO3-1</strain>
    </source>
</reference>
<dbReference type="Proteomes" id="UP000005496">
    <property type="component" value="Unassembled WGS sequence"/>
</dbReference>
<dbReference type="AlphaFoldDB" id="D6SUW9"/>
<evidence type="ECO:0000256" key="1">
    <source>
        <dbReference type="SAM" id="Coils"/>
    </source>
</evidence>
<evidence type="ECO:0000256" key="2">
    <source>
        <dbReference type="SAM" id="MobiDB-lite"/>
    </source>
</evidence>
<evidence type="ECO:0000313" key="3">
    <source>
        <dbReference type="EMBL" id="EFI32725.1"/>
    </source>
</evidence>
<sequence length="260" mass="28442">MKGLTDDRIKGLTDEGMDGSVDGGMTGLRDDSMDGVLDDGMDGLKDEPGEKGIQGSNLSESQLLKLKDELQQELQATLPSQAELVVQEKNKTLADALEDTLLKLTAEINGSMVQVYKAITQIQQVMKNLEERLGQLENDLGADPAEGVELSDLDLEKMQVSHPSINIADAESIPEEAQEPAPLDDYAYADLEFVRNSIHNGKPDKAAVTQWIRSEKEKDPGITYVELAKRLKDAKIPTLSGRDEWTRALVRNLAVKGKGV</sequence>
<protein>
    <submittedName>
        <fullName evidence="3">Uncharacterized protein</fullName>
    </submittedName>
</protein>
<keyword evidence="4" id="KW-1185">Reference proteome</keyword>
<dbReference type="EMBL" id="ACJN02000005">
    <property type="protein sequence ID" value="EFI32725.1"/>
    <property type="molecule type" value="Genomic_DNA"/>
</dbReference>
<feature type="compositionally biased region" description="Basic and acidic residues" evidence="2">
    <location>
        <begin position="1"/>
        <end position="13"/>
    </location>
</feature>
<evidence type="ECO:0000313" key="4">
    <source>
        <dbReference type="Proteomes" id="UP000005496"/>
    </source>
</evidence>
<feature type="region of interest" description="Disordered" evidence="2">
    <location>
        <begin position="1"/>
        <end position="56"/>
    </location>
</feature>
<feature type="coiled-coil region" evidence="1">
    <location>
        <begin position="112"/>
        <end position="139"/>
    </location>
</feature>
<organism evidence="3 4">
    <name type="scientific">Desulfonatronospira thiodismutans ASO3-1</name>
    <dbReference type="NCBI Taxonomy" id="555779"/>
    <lineage>
        <taxon>Bacteria</taxon>
        <taxon>Pseudomonadati</taxon>
        <taxon>Thermodesulfobacteriota</taxon>
        <taxon>Desulfovibrionia</taxon>
        <taxon>Desulfovibrionales</taxon>
        <taxon>Desulfonatronovibrionaceae</taxon>
        <taxon>Desulfonatronospira</taxon>
    </lineage>
</organism>
<name>D6SUW9_9BACT</name>
<accession>D6SUW9</accession>